<dbReference type="PANTHER" id="PTHR32305">
    <property type="match status" value="1"/>
</dbReference>
<keyword evidence="2" id="KW-1185">Reference proteome</keyword>
<proteinExistence type="predicted"/>
<accession>A0ABY5EIR9</accession>
<dbReference type="NCBIfam" id="TIGR03696">
    <property type="entry name" value="Rhs_assc_core"/>
    <property type="match status" value="1"/>
</dbReference>
<protein>
    <submittedName>
        <fullName evidence="1">RHS repeat-associated core domain-containing protein</fullName>
    </submittedName>
</protein>
<name>A0ABY5EIR9_9PSED</name>
<reference evidence="1" key="1">
    <citation type="submission" date="2022-07" db="EMBL/GenBank/DDBJ databases">
        <title>Pseudomonas nunamit sp. nov. an antifungal species isolated from Greenland.</title>
        <authorList>
            <person name="Ntana F."/>
            <person name="Hennessy R.C."/>
            <person name="Zervas A."/>
            <person name="Stougaard P."/>
        </authorList>
    </citation>
    <scope>NUCLEOTIDE SEQUENCE</scope>
    <source>
        <strain evidence="1">In5</strain>
    </source>
</reference>
<dbReference type="PANTHER" id="PTHR32305:SF15">
    <property type="entry name" value="PROTEIN RHSA-RELATED"/>
    <property type="match status" value="1"/>
</dbReference>
<dbReference type="Proteomes" id="UP001059607">
    <property type="component" value="Chromosome"/>
</dbReference>
<gene>
    <name evidence="1" type="ORF">NK667_01980</name>
</gene>
<dbReference type="EMBL" id="CP101125">
    <property type="protein sequence ID" value="UTO15161.1"/>
    <property type="molecule type" value="Genomic_DNA"/>
</dbReference>
<organism evidence="1 2">
    <name type="scientific">Pseudomonas nunensis</name>
    <dbReference type="NCBI Taxonomy" id="2961896"/>
    <lineage>
        <taxon>Bacteria</taxon>
        <taxon>Pseudomonadati</taxon>
        <taxon>Pseudomonadota</taxon>
        <taxon>Gammaproteobacteria</taxon>
        <taxon>Pseudomonadales</taxon>
        <taxon>Pseudomonadaceae</taxon>
        <taxon>Pseudomonas</taxon>
    </lineage>
</organism>
<dbReference type="Gene3D" id="2.180.10.10">
    <property type="entry name" value="RHS repeat-associated core"/>
    <property type="match status" value="1"/>
</dbReference>
<dbReference type="InterPro" id="IPR050708">
    <property type="entry name" value="T6SS_VgrG/RHS"/>
</dbReference>
<dbReference type="RefSeq" id="WP_054613703.1">
    <property type="nucleotide sequence ID" value="NZ_CP101125.1"/>
</dbReference>
<evidence type="ECO:0000313" key="2">
    <source>
        <dbReference type="Proteomes" id="UP001059607"/>
    </source>
</evidence>
<sequence length="948" mass="104341">MNTVNSRTPSLAVNDSRGLPVRQVAYLRTVAGASAQTLITRQHHDVPGRPIEQWDPRLFETAPKPNLSTRLRLSGEVVRVDGVDGGWRLSLSGVGGEVLHRWDQRGSHWRMTYDEQLRVIAVEENAQPNIERFTYANASADTGHNLSGQMIEQVDPSGRLTLDSYGLLGQALRDTRTFTDGKAYLSSRTFSPLGALLDQTDAGGHRQQLRYDIAGQLTQVGLQIATATVVKDILTDVRYNADAQIIGQRAGNGVISTWTYDRADGRLFRLKAQKNTEQPLQDFEYFHDRVGNVTRIDDHVFTEVYFANQRVDGHRSFTYDSLYQLTSASGFEADVPHLRPGLPAMVTPVDTGRLYNYVQHYEYDSASNLTLLRHVREGNNHTRITRIAPGSNRGVRWTDGEPEPVFDELFDAHGNFRSLQRGQPLTWNSRDQLAVARLVERDGGGHDEETYVYSQGVRVSKRLVTQAQSASHVRQVRYLPRLEIRTVDDAEELHIITLGNVRCLHWVKGKPAAIEQDQLRYSLDDLLGSSTVELDRNGEKISHEIYYPFGGTAWWAATSQVQADYKTIRYSGKEMDVSGLYYYGARYYAPWLQRWVSADPGGAVDGLNLYGFVGNNPLRYVDPEGGAKAESVITLYAGFLSILGDVTARTRGQLHDVYRQKNIKRNLLMNAVNVVAFGTLGYEAGNIGGTQVGHLIPDASHATRVGRMSRLPYIEAATGGNFGGDIAGSMTDAVSGLGGALADNAQLFGGRAANFSENMGRVGPLIPQTSAMSVAAIDSALGIPDAANEIQPNWNSIKDELIDPALNSILNPDFAVGRALGAWISILPGALNLFQRAVEAEDIKNRLDPVKIAKIEGMFADWESTTLQRSAWMEAAFDSLGTNVVHLDPGPNGARAPITRAGLQQATTETLHSIRHLKGGLAAYKEAGSTDNQFLAKQRTAAAKASRR</sequence>
<evidence type="ECO:0000313" key="1">
    <source>
        <dbReference type="EMBL" id="UTO15161.1"/>
    </source>
</evidence>
<dbReference type="InterPro" id="IPR022385">
    <property type="entry name" value="Rhs_assc_core"/>
</dbReference>